<feature type="transmembrane region" description="Helical" evidence="9">
    <location>
        <begin position="222"/>
        <end position="243"/>
    </location>
</feature>
<evidence type="ECO:0000256" key="1">
    <source>
        <dbReference type="ARBA" id="ARBA00004651"/>
    </source>
</evidence>
<keyword evidence="6 9" id="KW-1133">Transmembrane helix</keyword>
<dbReference type="InterPro" id="IPR037294">
    <property type="entry name" value="ABC_BtuC-like"/>
</dbReference>
<feature type="transmembrane region" description="Helical" evidence="9">
    <location>
        <begin position="76"/>
        <end position="96"/>
    </location>
</feature>
<dbReference type="Pfam" id="PF01032">
    <property type="entry name" value="FecCD"/>
    <property type="match status" value="1"/>
</dbReference>
<feature type="compositionally biased region" description="Low complexity" evidence="8">
    <location>
        <begin position="1"/>
        <end position="27"/>
    </location>
</feature>
<keyword evidence="7 9" id="KW-0472">Membrane</keyword>
<evidence type="ECO:0000256" key="6">
    <source>
        <dbReference type="ARBA" id="ARBA00022989"/>
    </source>
</evidence>
<reference evidence="10" key="2">
    <citation type="submission" date="2020-09" db="EMBL/GenBank/DDBJ databases">
        <authorList>
            <person name="Sun Q."/>
            <person name="Ohkuma M."/>
        </authorList>
    </citation>
    <scope>NUCLEOTIDE SEQUENCE</scope>
    <source>
        <strain evidence="10">JCM 4784</strain>
    </source>
</reference>
<dbReference type="EMBL" id="BNBT01000068">
    <property type="protein sequence ID" value="GHE70015.1"/>
    <property type="molecule type" value="Genomic_DNA"/>
</dbReference>
<evidence type="ECO:0000256" key="9">
    <source>
        <dbReference type="SAM" id="Phobius"/>
    </source>
</evidence>
<dbReference type="PANTHER" id="PTHR30472:SF67">
    <property type="entry name" value="PERMEASE OF ABC TRANSPORTER-RELATED"/>
    <property type="match status" value="1"/>
</dbReference>
<evidence type="ECO:0000256" key="3">
    <source>
        <dbReference type="ARBA" id="ARBA00022448"/>
    </source>
</evidence>
<feature type="transmembrane region" description="Helical" evidence="9">
    <location>
        <begin position="353"/>
        <end position="376"/>
    </location>
</feature>
<evidence type="ECO:0000256" key="7">
    <source>
        <dbReference type="ARBA" id="ARBA00023136"/>
    </source>
</evidence>
<keyword evidence="5 9" id="KW-0812">Transmembrane</keyword>
<dbReference type="CDD" id="cd06550">
    <property type="entry name" value="TM_ABC_iron-siderophores_like"/>
    <property type="match status" value="1"/>
</dbReference>
<dbReference type="GO" id="GO:0022857">
    <property type="term" value="F:transmembrane transporter activity"/>
    <property type="evidence" value="ECO:0007669"/>
    <property type="project" value="InterPro"/>
</dbReference>
<dbReference type="FunFam" id="1.10.3470.10:FF:000001">
    <property type="entry name" value="Vitamin B12 ABC transporter permease BtuC"/>
    <property type="match status" value="1"/>
</dbReference>
<comment type="similarity">
    <text evidence="2">Belongs to the binding-protein-dependent transport system permease family. FecCD subfamily.</text>
</comment>
<dbReference type="AlphaFoldDB" id="A0A918ZTU1"/>
<dbReference type="PANTHER" id="PTHR30472">
    <property type="entry name" value="FERRIC ENTEROBACTIN TRANSPORT SYSTEM PERMEASE PROTEIN"/>
    <property type="match status" value="1"/>
</dbReference>
<keyword evidence="3" id="KW-0813">Transport</keyword>
<keyword evidence="11" id="KW-1185">Reference proteome</keyword>
<organism evidence="10 11">
    <name type="scientific">Streptomyces longispororuber</name>
    <dbReference type="NCBI Taxonomy" id="68230"/>
    <lineage>
        <taxon>Bacteria</taxon>
        <taxon>Bacillati</taxon>
        <taxon>Actinomycetota</taxon>
        <taxon>Actinomycetes</taxon>
        <taxon>Kitasatosporales</taxon>
        <taxon>Streptomycetaceae</taxon>
        <taxon>Streptomyces</taxon>
    </lineage>
</organism>
<feature type="transmembrane region" description="Helical" evidence="9">
    <location>
        <begin position="264"/>
        <end position="285"/>
    </location>
</feature>
<dbReference type="Gene3D" id="1.10.3470.10">
    <property type="entry name" value="ABC transporter involved in vitamin B12 uptake, BtuC"/>
    <property type="match status" value="1"/>
</dbReference>
<evidence type="ECO:0000256" key="2">
    <source>
        <dbReference type="ARBA" id="ARBA00007935"/>
    </source>
</evidence>
<evidence type="ECO:0000313" key="11">
    <source>
        <dbReference type="Proteomes" id="UP000608024"/>
    </source>
</evidence>
<sequence length="406" mass="40503">MSASPDVPGAVGVPAGAPAPGSAPASGRPGGHLVPDLLHPSARDPRIANTAAAATAATAPGPGPVRAAVRGAGARAGIFLLAALVLVASAAASVRIGTTDVPYGDVGRSVGFHLGLGTEALPPLVDSLIWELRVPRVLMAALVGAGLAVCGAALQAVTRNALADPYLLGISSGASTGAVTVVVLGVGAASLGVTGGAFVGALVSFALLMLLLRRGGLDSVRIVLTGVVVAQLFTALTSLVLMASGDAEMVRAITQWLLGSMAPARWDAVAVTAAVTAAGLLVLWLNSAALDAFSFGSDTASSLGVDVRVTRWVLLVVTSLMTSVAVASVGAIGFVGLIVPHGVRFLVGPGHRVLLPLSALVGAVFLVWTDALARVAFSPQEVPVGVFTALLGVPLFLLVLRRRGEL</sequence>
<feature type="region of interest" description="Disordered" evidence="8">
    <location>
        <begin position="1"/>
        <end position="40"/>
    </location>
</feature>
<comment type="subcellular location">
    <subcellularLocation>
        <location evidence="1">Cell membrane</location>
        <topology evidence="1">Multi-pass membrane protein</topology>
    </subcellularLocation>
</comment>
<feature type="transmembrane region" description="Helical" evidence="9">
    <location>
        <begin position="137"/>
        <end position="157"/>
    </location>
</feature>
<proteinExistence type="inferred from homology"/>
<evidence type="ECO:0000256" key="5">
    <source>
        <dbReference type="ARBA" id="ARBA00022692"/>
    </source>
</evidence>
<feature type="transmembrane region" description="Helical" evidence="9">
    <location>
        <begin position="178"/>
        <end position="210"/>
    </location>
</feature>
<dbReference type="GO" id="GO:0005886">
    <property type="term" value="C:plasma membrane"/>
    <property type="evidence" value="ECO:0007669"/>
    <property type="project" value="UniProtKB-SubCell"/>
</dbReference>
<reference evidence="10" key="1">
    <citation type="journal article" date="2014" name="Int. J. Syst. Evol. Microbiol.">
        <title>Complete genome sequence of Corynebacterium casei LMG S-19264T (=DSM 44701T), isolated from a smear-ripened cheese.</title>
        <authorList>
            <consortium name="US DOE Joint Genome Institute (JGI-PGF)"/>
            <person name="Walter F."/>
            <person name="Albersmeier A."/>
            <person name="Kalinowski J."/>
            <person name="Ruckert C."/>
        </authorList>
    </citation>
    <scope>NUCLEOTIDE SEQUENCE</scope>
    <source>
        <strain evidence="10">JCM 4784</strain>
    </source>
</reference>
<gene>
    <name evidence="10" type="ORF">GCM10018785_43190</name>
</gene>
<dbReference type="GO" id="GO:0033214">
    <property type="term" value="P:siderophore-iron import into cell"/>
    <property type="evidence" value="ECO:0007669"/>
    <property type="project" value="TreeGrafter"/>
</dbReference>
<dbReference type="Proteomes" id="UP000608024">
    <property type="component" value="Unassembled WGS sequence"/>
</dbReference>
<comment type="caution">
    <text evidence="10">The sequence shown here is derived from an EMBL/GenBank/DDBJ whole genome shotgun (WGS) entry which is preliminary data.</text>
</comment>
<protein>
    <submittedName>
        <fullName evidence="10">ABC transporter permease</fullName>
    </submittedName>
</protein>
<evidence type="ECO:0000313" key="10">
    <source>
        <dbReference type="EMBL" id="GHE70015.1"/>
    </source>
</evidence>
<feature type="transmembrane region" description="Helical" evidence="9">
    <location>
        <begin position="312"/>
        <end position="341"/>
    </location>
</feature>
<evidence type="ECO:0000256" key="8">
    <source>
        <dbReference type="SAM" id="MobiDB-lite"/>
    </source>
</evidence>
<dbReference type="InterPro" id="IPR000522">
    <property type="entry name" value="ABC_transptr_permease_BtuC"/>
</dbReference>
<feature type="transmembrane region" description="Helical" evidence="9">
    <location>
        <begin position="382"/>
        <end position="400"/>
    </location>
</feature>
<accession>A0A918ZTU1</accession>
<dbReference type="RefSeq" id="WP_229925804.1">
    <property type="nucleotide sequence ID" value="NZ_BNBT01000068.1"/>
</dbReference>
<dbReference type="SUPFAM" id="SSF81345">
    <property type="entry name" value="ABC transporter involved in vitamin B12 uptake, BtuC"/>
    <property type="match status" value="1"/>
</dbReference>
<evidence type="ECO:0000256" key="4">
    <source>
        <dbReference type="ARBA" id="ARBA00022475"/>
    </source>
</evidence>
<name>A0A918ZTU1_9ACTN</name>
<keyword evidence="4" id="KW-1003">Cell membrane</keyword>